<feature type="transmembrane region" description="Helical" evidence="5">
    <location>
        <begin position="31"/>
        <end position="52"/>
    </location>
</feature>
<dbReference type="InterPro" id="IPR007016">
    <property type="entry name" value="O-antigen_ligase-rel_domated"/>
</dbReference>
<feature type="transmembrane region" description="Helical" evidence="5">
    <location>
        <begin position="64"/>
        <end position="81"/>
    </location>
</feature>
<feature type="domain" description="O-antigen ligase-related" evidence="6">
    <location>
        <begin position="195"/>
        <end position="328"/>
    </location>
</feature>
<organism evidence="7 8">
    <name type="scientific">Maribacter vaceletii</name>
    <dbReference type="NCBI Taxonomy" id="1206816"/>
    <lineage>
        <taxon>Bacteria</taxon>
        <taxon>Pseudomonadati</taxon>
        <taxon>Bacteroidota</taxon>
        <taxon>Flavobacteriia</taxon>
        <taxon>Flavobacteriales</taxon>
        <taxon>Flavobacteriaceae</taxon>
        <taxon>Maribacter</taxon>
    </lineage>
</organism>
<comment type="subcellular location">
    <subcellularLocation>
        <location evidence="1">Membrane</location>
        <topology evidence="1">Multi-pass membrane protein</topology>
    </subcellularLocation>
</comment>
<evidence type="ECO:0000259" key="6">
    <source>
        <dbReference type="Pfam" id="PF04932"/>
    </source>
</evidence>
<evidence type="ECO:0000256" key="2">
    <source>
        <dbReference type="ARBA" id="ARBA00022692"/>
    </source>
</evidence>
<feature type="transmembrane region" description="Helical" evidence="5">
    <location>
        <begin position="368"/>
        <end position="386"/>
    </location>
</feature>
<proteinExistence type="predicted"/>
<feature type="transmembrane region" description="Helical" evidence="5">
    <location>
        <begin position="7"/>
        <end position="25"/>
    </location>
</feature>
<evidence type="ECO:0000313" key="7">
    <source>
        <dbReference type="EMBL" id="RKR07172.1"/>
    </source>
</evidence>
<keyword evidence="4 5" id="KW-0472">Membrane</keyword>
<sequence>MIDTLKKINNIFLYILVFSTTFEYWDPFHMASTISIAYISTILYFFSSIPFLKTNINLLKLKRFIWPLILFVIAGVISTSFNPKYVSGISDLINLRVVQLIILMVLIAGHVSSNKKVLKNVLWVYVFSILTISILNPIFGIGDIHKHGRLFIFGENPNLTGMKSCIAFLIVTANLVNQKFKLSKIIYSVLIGLPILNLLILSGSRGGLLSLVVGLFIMAILVKVNIIKKGMFFIVGFCFSIYLFNYIISNDQDFSKRITLSINKGDTAGRGHLWVSAYQIIEDNFIFGVGTPGLLPEMRKYSGTAIEPHNVFLYVLVTTGIMGFVFFMTFILRLISSLFKEFKQTKNALNMVIFMVIIMNMSKSGGSIGIIFVWIFFALLIGSIIVTNENKINCNIINK</sequence>
<dbReference type="AlphaFoldDB" id="A0A495DTE6"/>
<comment type="caution">
    <text evidence="7">The sequence shown here is derived from an EMBL/GenBank/DDBJ whole genome shotgun (WGS) entry which is preliminary data.</text>
</comment>
<dbReference type="RefSeq" id="WP_121069147.1">
    <property type="nucleotide sequence ID" value="NZ_RBIQ01000012.1"/>
</dbReference>
<feature type="transmembrane region" description="Helical" evidence="5">
    <location>
        <begin position="159"/>
        <end position="176"/>
    </location>
</feature>
<evidence type="ECO:0000256" key="3">
    <source>
        <dbReference type="ARBA" id="ARBA00022989"/>
    </source>
</evidence>
<feature type="transmembrane region" description="Helical" evidence="5">
    <location>
        <begin position="93"/>
        <end position="109"/>
    </location>
</feature>
<keyword evidence="3 5" id="KW-1133">Transmembrane helix</keyword>
<keyword evidence="7" id="KW-0436">Ligase</keyword>
<evidence type="ECO:0000313" key="8">
    <source>
        <dbReference type="Proteomes" id="UP000269412"/>
    </source>
</evidence>
<dbReference type="PANTHER" id="PTHR37422:SF17">
    <property type="entry name" value="O-ANTIGEN LIGASE"/>
    <property type="match status" value="1"/>
</dbReference>
<keyword evidence="2 5" id="KW-0812">Transmembrane</keyword>
<evidence type="ECO:0000256" key="1">
    <source>
        <dbReference type="ARBA" id="ARBA00004141"/>
    </source>
</evidence>
<feature type="transmembrane region" description="Helical" evidence="5">
    <location>
        <begin position="207"/>
        <end position="224"/>
    </location>
</feature>
<evidence type="ECO:0000256" key="5">
    <source>
        <dbReference type="SAM" id="Phobius"/>
    </source>
</evidence>
<dbReference type="PANTHER" id="PTHR37422">
    <property type="entry name" value="TEICHURONIC ACID BIOSYNTHESIS PROTEIN TUAE"/>
    <property type="match status" value="1"/>
</dbReference>
<feature type="transmembrane region" description="Helical" evidence="5">
    <location>
        <begin position="311"/>
        <end position="335"/>
    </location>
</feature>
<dbReference type="GO" id="GO:0016874">
    <property type="term" value="F:ligase activity"/>
    <property type="evidence" value="ECO:0007669"/>
    <property type="project" value="UniProtKB-KW"/>
</dbReference>
<gene>
    <name evidence="7" type="ORF">CLV91_3157</name>
</gene>
<dbReference type="Pfam" id="PF04932">
    <property type="entry name" value="Wzy_C"/>
    <property type="match status" value="1"/>
</dbReference>
<dbReference type="OrthoDB" id="1178661at2"/>
<protein>
    <submittedName>
        <fullName evidence="7">O-antigen ligase</fullName>
    </submittedName>
</protein>
<dbReference type="InterPro" id="IPR051533">
    <property type="entry name" value="WaaL-like"/>
</dbReference>
<evidence type="ECO:0000256" key="4">
    <source>
        <dbReference type="ARBA" id="ARBA00023136"/>
    </source>
</evidence>
<feature type="transmembrane region" description="Helical" evidence="5">
    <location>
        <begin position="121"/>
        <end position="139"/>
    </location>
</feature>
<reference evidence="7 8" key="1">
    <citation type="submission" date="2018-10" db="EMBL/GenBank/DDBJ databases">
        <title>Genomic Encyclopedia of Archaeal and Bacterial Type Strains, Phase II (KMG-II): from individual species to whole genera.</title>
        <authorList>
            <person name="Goeker M."/>
        </authorList>
    </citation>
    <scope>NUCLEOTIDE SEQUENCE [LARGE SCALE GENOMIC DNA]</scope>
    <source>
        <strain evidence="7 8">DSM 25230</strain>
    </source>
</reference>
<dbReference type="Proteomes" id="UP000269412">
    <property type="component" value="Unassembled WGS sequence"/>
</dbReference>
<feature type="transmembrane region" description="Helical" evidence="5">
    <location>
        <begin position="231"/>
        <end position="248"/>
    </location>
</feature>
<name>A0A495DTE6_9FLAO</name>
<keyword evidence="8" id="KW-1185">Reference proteome</keyword>
<dbReference type="GO" id="GO:0016020">
    <property type="term" value="C:membrane"/>
    <property type="evidence" value="ECO:0007669"/>
    <property type="project" value="UniProtKB-SubCell"/>
</dbReference>
<accession>A0A495DTE6</accession>
<dbReference type="EMBL" id="RBIQ01000012">
    <property type="protein sequence ID" value="RKR07172.1"/>
    <property type="molecule type" value="Genomic_DNA"/>
</dbReference>